<dbReference type="Pfam" id="PF26056">
    <property type="entry name" value="DUF8017"/>
    <property type="match status" value="1"/>
</dbReference>
<organism evidence="4 5">
    <name type="scientific">Rhodococcus oxybenzonivorans</name>
    <dbReference type="NCBI Taxonomy" id="1990687"/>
    <lineage>
        <taxon>Bacteria</taxon>
        <taxon>Bacillati</taxon>
        <taxon>Actinomycetota</taxon>
        <taxon>Actinomycetes</taxon>
        <taxon>Mycobacteriales</taxon>
        <taxon>Nocardiaceae</taxon>
        <taxon>Rhodococcus</taxon>
    </lineage>
</organism>
<dbReference type="EMBL" id="JAWLUP010000043">
    <property type="protein sequence ID" value="MDV7266259.1"/>
    <property type="molecule type" value="Genomic_DNA"/>
</dbReference>
<evidence type="ECO:0000313" key="5">
    <source>
        <dbReference type="Proteomes" id="UP001185863"/>
    </source>
</evidence>
<keyword evidence="2" id="KW-1133">Transmembrane helix</keyword>
<reference evidence="4" key="1">
    <citation type="submission" date="2023-10" db="EMBL/GenBank/DDBJ databases">
        <title>Development of a sustainable strategy for remediation of hydrocarbon-contaminated territories based on the waste exchange concept.</title>
        <authorList>
            <person name="Krivoruchko A."/>
        </authorList>
    </citation>
    <scope>NUCLEOTIDE SEQUENCE</scope>
    <source>
        <strain evidence="4">IEGM 68</strain>
    </source>
</reference>
<dbReference type="InterPro" id="IPR058330">
    <property type="entry name" value="DUF8017"/>
</dbReference>
<proteinExistence type="predicted"/>
<evidence type="ECO:0000256" key="2">
    <source>
        <dbReference type="SAM" id="Phobius"/>
    </source>
</evidence>
<feature type="domain" description="DUF8017" evidence="3">
    <location>
        <begin position="94"/>
        <end position="267"/>
    </location>
</feature>
<evidence type="ECO:0000259" key="3">
    <source>
        <dbReference type="Pfam" id="PF26056"/>
    </source>
</evidence>
<dbReference type="Proteomes" id="UP001185863">
    <property type="component" value="Unassembled WGS sequence"/>
</dbReference>
<keyword evidence="2" id="KW-0472">Membrane</keyword>
<comment type="caution">
    <text evidence="4">The sequence shown here is derived from an EMBL/GenBank/DDBJ whole genome shotgun (WGS) entry which is preliminary data.</text>
</comment>
<name>A0AAE5A820_9NOCA</name>
<dbReference type="RefSeq" id="WP_317743776.1">
    <property type="nucleotide sequence ID" value="NZ_JAWLUP010000043.1"/>
</dbReference>
<keyword evidence="2" id="KW-0812">Transmembrane</keyword>
<feature type="region of interest" description="Disordered" evidence="1">
    <location>
        <begin position="48"/>
        <end position="71"/>
    </location>
</feature>
<gene>
    <name evidence="4" type="ORF">R4315_17160</name>
</gene>
<accession>A0AAE5A820</accession>
<protein>
    <recommendedName>
        <fullName evidence="3">DUF8017 domain-containing protein</fullName>
    </recommendedName>
</protein>
<evidence type="ECO:0000313" key="4">
    <source>
        <dbReference type="EMBL" id="MDV7266259.1"/>
    </source>
</evidence>
<feature type="transmembrane region" description="Helical" evidence="2">
    <location>
        <begin position="20"/>
        <end position="38"/>
    </location>
</feature>
<sequence>MVGFFKLLEKYGVLKPLRNIVLAVAALVAVTTIVMWVGNPYADDAQATEEAASSWAPSPPSGPSRTVAPLPPGFPSMEFPPPMIEAPDGQPQPVPTKFGLTYTVPGTDDWRPSNSSVMSWSDDDGTIAGYGAVSDYGYRYCPEYKSSRLAISGATGRNGVDADTAAREAIGKAERIFSDNAGGTPKVEIRGPVDFQVSGRPAVRYTAVVTDIPRDHSCDPTRAGFDIVATPAYATAEVMVFMIEHHVGLPDSLSDQDVDTIITSLHKTE</sequence>
<dbReference type="AlphaFoldDB" id="A0AAE5A820"/>
<evidence type="ECO:0000256" key="1">
    <source>
        <dbReference type="SAM" id="MobiDB-lite"/>
    </source>
</evidence>